<sequence length="229" mass="23510">MTAGAPLRLVVFDVDGTLVDSQAHILAAMAQAYGALGLAAPPREDVLSIVGLSLPVALARLSPDLGPADRDALSVAYKESFASIRLSGAPEVMSPLFPGIRAVIDGLLGRDDLLVGLATGKSRRGLDHLLEAHGLTGAFVTEQVADFHPSKPHPSMVLTALEEAGVEAGDAVMIGDTTFDMEMGRAAGVATLGVAWGYHPADALTGAGANAVVDAVEDLPAAIARIWES</sequence>
<dbReference type="SFLD" id="SFLDG01135">
    <property type="entry name" value="C1.5.6:_HAD__Beta-PGM__Phospha"/>
    <property type="match status" value="1"/>
</dbReference>
<dbReference type="InterPro" id="IPR023214">
    <property type="entry name" value="HAD_sf"/>
</dbReference>
<dbReference type="RefSeq" id="WP_093362443.1">
    <property type="nucleotide sequence ID" value="NZ_FOLG01000015.1"/>
</dbReference>
<dbReference type="PANTHER" id="PTHR43434">
    <property type="entry name" value="PHOSPHOGLYCOLATE PHOSPHATASE"/>
    <property type="match status" value="1"/>
</dbReference>
<dbReference type="GO" id="GO:0005829">
    <property type="term" value="C:cytosol"/>
    <property type="evidence" value="ECO:0007669"/>
    <property type="project" value="TreeGrafter"/>
</dbReference>
<dbReference type="STRING" id="441112.SAMN04488094_11596"/>
<reference evidence="1 2" key="1">
    <citation type="submission" date="2016-10" db="EMBL/GenBank/DDBJ databases">
        <authorList>
            <person name="de Groot N.N."/>
        </authorList>
    </citation>
    <scope>NUCLEOTIDE SEQUENCE [LARGE SCALE GENOMIC DNA]</scope>
    <source>
        <strain evidence="1 2">DSM 19548</strain>
    </source>
</reference>
<dbReference type="SFLD" id="SFLDG01129">
    <property type="entry name" value="C1.5:_HAD__Beta-PGM__Phosphata"/>
    <property type="match status" value="1"/>
</dbReference>
<protein>
    <submittedName>
        <fullName evidence="1">Phosphoglycolate phosphatase</fullName>
    </submittedName>
</protein>
<dbReference type="AlphaFoldDB" id="A0A1I1PSU0"/>
<organism evidence="1 2">
    <name type="scientific">Tropicimonas isoalkanivorans</name>
    <dbReference type="NCBI Taxonomy" id="441112"/>
    <lineage>
        <taxon>Bacteria</taxon>
        <taxon>Pseudomonadati</taxon>
        <taxon>Pseudomonadota</taxon>
        <taxon>Alphaproteobacteria</taxon>
        <taxon>Rhodobacterales</taxon>
        <taxon>Roseobacteraceae</taxon>
        <taxon>Tropicimonas</taxon>
    </lineage>
</organism>
<evidence type="ECO:0000313" key="1">
    <source>
        <dbReference type="EMBL" id="SFD10658.1"/>
    </source>
</evidence>
<dbReference type="InterPro" id="IPR041492">
    <property type="entry name" value="HAD_2"/>
</dbReference>
<dbReference type="GO" id="GO:0006281">
    <property type="term" value="P:DNA repair"/>
    <property type="evidence" value="ECO:0007669"/>
    <property type="project" value="TreeGrafter"/>
</dbReference>
<evidence type="ECO:0000313" key="2">
    <source>
        <dbReference type="Proteomes" id="UP000198728"/>
    </source>
</evidence>
<keyword evidence="2" id="KW-1185">Reference proteome</keyword>
<dbReference type="PANTHER" id="PTHR43434:SF24">
    <property type="entry name" value="HYDROLASE-RELATED"/>
    <property type="match status" value="1"/>
</dbReference>
<accession>A0A1I1PSU0</accession>
<dbReference type="SFLD" id="SFLDS00003">
    <property type="entry name" value="Haloacid_Dehalogenase"/>
    <property type="match status" value="1"/>
</dbReference>
<dbReference type="Gene3D" id="1.10.150.240">
    <property type="entry name" value="Putative phosphatase, domain 2"/>
    <property type="match status" value="1"/>
</dbReference>
<dbReference type="Pfam" id="PF13419">
    <property type="entry name" value="HAD_2"/>
    <property type="match status" value="1"/>
</dbReference>
<dbReference type="InterPro" id="IPR036412">
    <property type="entry name" value="HAD-like_sf"/>
</dbReference>
<proteinExistence type="predicted"/>
<dbReference type="Proteomes" id="UP000198728">
    <property type="component" value="Unassembled WGS sequence"/>
</dbReference>
<dbReference type="InterPro" id="IPR050155">
    <property type="entry name" value="HAD-like_hydrolase_sf"/>
</dbReference>
<dbReference type="Gene3D" id="3.40.50.1000">
    <property type="entry name" value="HAD superfamily/HAD-like"/>
    <property type="match status" value="1"/>
</dbReference>
<dbReference type="InterPro" id="IPR006439">
    <property type="entry name" value="HAD-SF_hydro_IA"/>
</dbReference>
<dbReference type="EMBL" id="FOLG01000015">
    <property type="protein sequence ID" value="SFD10658.1"/>
    <property type="molecule type" value="Genomic_DNA"/>
</dbReference>
<dbReference type="NCBIfam" id="TIGR01549">
    <property type="entry name" value="HAD-SF-IA-v1"/>
    <property type="match status" value="1"/>
</dbReference>
<gene>
    <name evidence="1" type="ORF">SAMN04488094_11596</name>
</gene>
<name>A0A1I1PSU0_9RHOB</name>
<dbReference type="InterPro" id="IPR023198">
    <property type="entry name" value="PGP-like_dom2"/>
</dbReference>
<dbReference type="GO" id="GO:0008967">
    <property type="term" value="F:phosphoglycolate phosphatase activity"/>
    <property type="evidence" value="ECO:0007669"/>
    <property type="project" value="TreeGrafter"/>
</dbReference>
<dbReference type="OrthoDB" id="9793014at2"/>
<dbReference type="SUPFAM" id="SSF56784">
    <property type="entry name" value="HAD-like"/>
    <property type="match status" value="1"/>
</dbReference>